<keyword evidence="2" id="KW-0698">rRNA processing</keyword>
<dbReference type="PANTHER" id="PTHR47816:SF4">
    <property type="entry name" value="RIBOSOMAL RNA SMALL SUBUNIT METHYLTRANSFERASE C"/>
    <property type="match status" value="1"/>
</dbReference>
<dbReference type="RefSeq" id="WP_110814032.1">
    <property type="nucleotide sequence ID" value="NZ_QJTE01000002.1"/>
</dbReference>
<evidence type="ECO:0000256" key="3">
    <source>
        <dbReference type="ARBA" id="ARBA00022603"/>
    </source>
</evidence>
<accession>A0A318SSU4</accession>
<dbReference type="PROSITE" id="PS00092">
    <property type="entry name" value="N6_MTASE"/>
    <property type="match status" value="1"/>
</dbReference>
<organism evidence="7 8">
    <name type="scientific">Pseudoroseicyclus aestuarii</name>
    <dbReference type="NCBI Taxonomy" id="1795041"/>
    <lineage>
        <taxon>Bacteria</taxon>
        <taxon>Pseudomonadati</taxon>
        <taxon>Pseudomonadota</taxon>
        <taxon>Alphaproteobacteria</taxon>
        <taxon>Rhodobacterales</taxon>
        <taxon>Paracoccaceae</taxon>
        <taxon>Pseudoroseicyclus</taxon>
    </lineage>
</organism>
<dbReference type="Gene3D" id="3.40.50.150">
    <property type="entry name" value="Vaccinia Virus protein VP39"/>
    <property type="match status" value="1"/>
</dbReference>
<dbReference type="AlphaFoldDB" id="A0A318SSU4"/>
<evidence type="ECO:0000313" key="8">
    <source>
        <dbReference type="Proteomes" id="UP000248311"/>
    </source>
</evidence>
<dbReference type="OrthoDB" id="9816072at2"/>
<proteinExistence type="predicted"/>
<sequence>MADPRLTTALRDGTLLLPEGEITVLRPPADWLLADLPKERVRIVTGFYPDHASWKGRGYAVSRKAGPAAAAMVIVPRSKPLARALIAEAAATAPLVIVDGQRTDGTDSLFKEVRARRGDAVQNVAKAHGRLFWFEGGAGFEDWAAPEPQAGPEGFVTAAGVFSADGPDKGSVLLAQALPAKLPTRMADLGAGWGYLSRAVLERQGVNSLDLVEAEADALDCARLNVTDDRARFHWHDALGFKPEEVYNGIVMNPPFHQGRVGDPSLGRGFIAAAARMLTGSGQLWLVANRHLPYEAELKDRFRDVTEIGADAGFKILHAARPNKRA</sequence>
<dbReference type="Pfam" id="PF05175">
    <property type="entry name" value="MTS"/>
    <property type="match status" value="1"/>
</dbReference>
<keyword evidence="3 7" id="KW-0489">Methyltransferase</keyword>
<dbReference type="Proteomes" id="UP000248311">
    <property type="component" value="Unassembled WGS sequence"/>
</dbReference>
<keyword evidence="8" id="KW-1185">Reference proteome</keyword>
<evidence type="ECO:0000256" key="4">
    <source>
        <dbReference type="ARBA" id="ARBA00022679"/>
    </source>
</evidence>
<evidence type="ECO:0000256" key="1">
    <source>
        <dbReference type="ARBA" id="ARBA00022490"/>
    </source>
</evidence>
<keyword evidence="4 7" id="KW-0808">Transferase</keyword>
<dbReference type="GO" id="GO:0032259">
    <property type="term" value="P:methylation"/>
    <property type="evidence" value="ECO:0007669"/>
    <property type="project" value="UniProtKB-KW"/>
</dbReference>
<feature type="domain" description="Methyltransferase small" evidence="6">
    <location>
        <begin position="155"/>
        <end position="317"/>
    </location>
</feature>
<evidence type="ECO:0000259" key="6">
    <source>
        <dbReference type="Pfam" id="PF05175"/>
    </source>
</evidence>
<dbReference type="InterPro" id="IPR029063">
    <property type="entry name" value="SAM-dependent_MTases_sf"/>
</dbReference>
<dbReference type="SUPFAM" id="SSF53335">
    <property type="entry name" value="S-adenosyl-L-methionine-dependent methyltransferases"/>
    <property type="match status" value="1"/>
</dbReference>
<dbReference type="InterPro" id="IPR046977">
    <property type="entry name" value="RsmC/RlmG"/>
</dbReference>
<dbReference type="GO" id="GO:0003676">
    <property type="term" value="F:nucleic acid binding"/>
    <property type="evidence" value="ECO:0007669"/>
    <property type="project" value="InterPro"/>
</dbReference>
<dbReference type="PANTHER" id="PTHR47816">
    <property type="entry name" value="RIBOSOMAL RNA SMALL SUBUNIT METHYLTRANSFERASE C"/>
    <property type="match status" value="1"/>
</dbReference>
<keyword evidence="5" id="KW-0949">S-adenosyl-L-methionine</keyword>
<dbReference type="CDD" id="cd02440">
    <property type="entry name" value="AdoMet_MTases"/>
    <property type="match status" value="1"/>
</dbReference>
<dbReference type="InterPro" id="IPR007848">
    <property type="entry name" value="Small_mtfrase_dom"/>
</dbReference>
<dbReference type="GO" id="GO:0008757">
    <property type="term" value="F:S-adenosylmethionine-dependent methyltransferase activity"/>
    <property type="evidence" value="ECO:0007669"/>
    <property type="project" value="InterPro"/>
</dbReference>
<protein>
    <submittedName>
        <fullName evidence="7">16S rRNA m(2)G 1207 methyltransferase</fullName>
    </submittedName>
</protein>
<evidence type="ECO:0000313" key="7">
    <source>
        <dbReference type="EMBL" id="PYE85011.1"/>
    </source>
</evidence>
<dbReference type="InterPro" id="IPR002052">
    <property type="entry name" value="DNA_methylase_N6_adenine_CS"/>
</dbReference>
<dbReference type="EMBL" id="QJTE01000002">
    <property type="protein sequence ID" value="PYE85011.1"/>
    <property type="molecule type" value="Genomic_DNA"/>
</dbReference>
<evidence type="ECO:0000256" key="5">
    <source>
        <dbReference type="ARBA" id="ARBA00022691"/>
    </source>
</evidence>
<name>A0A318SSU4_9RHOB</name>
<comment type="caution">
    <text evidence="7">The sequence shown here is derived from an EMBL/GenBank/DDBJ whole genome shotgun (WGS) entry which is preliminary data.</text>
</comment>
<reference evidence="7 8" key="1">
    <citation type="submission" date="2018-06" db="EMBL/GenBank/DDBJ databases">
        <title>Genomic Encyclopedia of Type Strains, Phase III (KMG-III): the genomes of soil and plant-associated and newly described type strains.</title>
        <authorList>
            <person name="Whitman W."/>
        </authorList>
    </citation>
    <scope>NUCLEOTIDE SEQUENCE [LARGE SCALE GENOMIC DNA]</scope>
    <source>
        <strain evidence="7 8">CECT 9025</strain>
    </source>
</reference>
<gene>
    <name evidence="7" type="ORF">DFP88_102816</name>
</gene>
<keyword evidence="1" id="KW-0963">Cytoplasm</keyword>
<dbReference type="GO" id="GO:0006364">
    <property type="term" value="P:rRNA processing"/>
    <property type="evidence" value="ECO:0007669"/>
    <property type="project" value="UniProtKB-KW"/>
</dbReference>
<dbReference type="GO" id="GO:0008170">
    <property type="term" value="F:N-methyltransferase activity"/>
    <property type="evidence" value="ECO:0007669"/>
    <property type="project" value="UniProtKB-ARBA"/>
</dbReference>
<evidence type="ECO:0000256" key="2">
    <source>
        <dbReference type="ARBA" id="ARBA00022552"/>
    </source>
</evidence>